<gene>
    <name evidence="2" type="ORF">ICL16_26080</name>
</gene>
<dbReference type="SMART" id="SM00930">
    <property type="entry name" value="NIL"/>
    <property type="match status" value="1"/>
</dbReference>
<dbReference type="EMBL" id="JACXAE010000080">
    <property type="protein sequence ID" value="MBD2775432.1"/>
    <property type="molecule type" value="Genomic_DNA"/>
</dbReference>
<organism evidence="2 3">
    <name type="scientific">Iningainema tapete BLCC-T55</name>
    <dbReference type="NCBI Taxonomy" id="2748662"/>
    <lineage>
        <taxon>Bacteria</taxon>
        <taxon>Bacillati</taxon>
        <taxon>Cyanobacteriota</taxon>
        <taxon>Cyanophyceae</taxon>
        <taxon>Nostocales</taxon>
        <taxon>Scytonemataceae</taxon>
        <taxon>Iningainema tapete</taxon>
    </lineage>
</organism>
<dbReference type="Gene3D" id="3.30.70.260">
    <property type="match status" value="1"/>
</dbReference>
<evidence type="ECO:0000259" key="1">
    <source>
        <dbReference type="SMART" id="SM00930"/>
    </source>
</evidence>
<proteinExistence type="predicted"/>
<sequence>MISENTLNHKRIRLRIPKDYHQEPVISRLVSDYGLVVNITAAMLGANAIGDGWFDLDLQGTTTQIDGGLTYLNTLGLEIWHDISTGTW</sequence>
<evidence type="ECO:0000313" key="3">
    <source>
        <dbReference type="Proteomes" id="UP000629098"/>
    </source>
</evidence>
<dbReference type="Pfam" id="PF09383">
    <property type="entry name" value="NIL"/>
    <property type="match status" value="1"/>
</dbReference>
<name>A0A8J6XRU3_9CYAN</name>
<dbReference type="SUPFAM" id="SSF55021">
    <property type="entry name" value="ACT-like"/>
    <property type="match status" value="1"/>
</dbReference>
<comment type="caution">
    <text evidence="2">The sequence shown here is derived from an EMBL/GenBank/DDBJ whole genome shotgun (WGS) entry which is preliminary data.</text>
</comment>
<dbReference type="InterPro" id="IPR018449">
    <property type="entry name" value="NIL_domain"/>
</dbReference>
<dbReference type="Proteomes" id="UP000629098">
    <property type="component" value="Unassembled WGS sequence"/>
</dbReference>
<evidence type="ECO:0000313" key="2">
    <source>
        <dbReference type="EMBL" id="MBD2775432.1"/>
    </source>
</evidence>
<accession>A0A8J6XRU3</accession>
<feature type="domain" description="NIL" evidence="1">
    <location>
        <begin position="8"/>
        <end position="82"/>
    </location>
</feature>
<protein>
    <submittedName>
        <fullName evidence="2">NIL domain-containing protein</fullName>
    </submittedName>
</protein>
<dbReference type="InterPro" id="IPR045865">
    <property type="entry name" value="ACT-like_dom_sf"/>
</dbReference>
<dbReference type="RefSeq" id="WP_190833822.1">
    <property type="nucleotide sequence ID" value="NZ_CAWPPI010000080.1"/>
</dbReference>
<dbReference type="AlphaFoldDB" id="A0A8J6XRU3"/>
<reference evidence="2" key="1">
    <citation type="submission" date="2020-09" db="EMBL/GenBank/DDBJ databases">
        <title>Iningainema tapete sp. nov. (Scytonemataceae, Cyanobacteria) from greenhouses in central Florida (USA) produces two types of nodularin with biosynthetic potential for microcystin-LR and anabaenopeptins.</title>
        <authorList>
            <person name="Berthold D.E."/>
            <person name="Lefler F.W."/>
            <person name="Huang I.-S."/>
            <person name="Abdulla H."/>
            <person name="Zimba P.V."/>
            <person name="Laughinghouse H.D. IV."/>
        </authorList>
    </citation>
    <scope>NUCLEOTIDE SEQUENCE</scope>
    <source>
        <strain evidence="2">BLCCT55</strain>
    </source>
</reference>
<keyword evidence="3" id="KW-1185">Reference proteome</keyword>